<feature type="domain" description="TonB-dependent receptor plug" evidence="14">
    <location>
        <begin position="115"/>
        <end position="223"/>
    </location>
</feature>
<keyword evidence="2 11" id="KW-0813">Transport</keyword>
<dbReference type="Pfam" id="PF07715">
    <property type="entry name" value="Plug"/>
    <property type="match status" value="1"/>
</dbReference>
<dbReference type="InterPro" id="IPR023997">
    <property type="entry name" value="TonB-dep_OMP_SusC/RagA_CS"/>
</dbReference>
<keyword evidence="3 11" id="KW-1134">Transmembrane beta strand</keyword>
<evidence type="ECO:0000259" key="13">
    <source>
        <dbReference type="Pfam" id="PF00593"/>
    </source>
</evidence>
<keyword evidence="16" id="KW-1185">Reference proteome</keyword>
<name>A0A9X2A8J6_9FLAO</name>
<evidence type="ECO:0000313" key="15">
    <source>
        <dbReference type="EMBL" id="MCG9972542.1"/>
    </source>
</evidence>
<dbReference type="Gene3D" id="2.40.170.20">
    <property type="entry name" value="TonB-dependent receptor, beta-barrel domain"/>
    <property type="match status" value="1"/>
</dbReference>
<dbReference type="InterPro" id="IPR012910">
    <property type="entry name" value="Plug_dom"/>
</dbReference>
<evidence type="ECO:0000256" key="2">
    <source>
        <dbReference type="ARBA" id="ARBA00022448"/>
    </source>
</evidence>
<comment type="subcellular location">
    <subcellularLocation>
        <location evidence="1 11">Cell outer membrane</location>
        <topology evidence="1 11">Multi-pass membrane protein</topology>
    </subcellularLocation>
</comment>
<keyword evidence="4" id="KW-0410">Iron transport</keyword>
<dbReference type="FunFam" id="2.170.130.10:FF:000008">
    <property type="entry name" value="SusC/RagA family TonB-linked outer membrane protein"/>
    <property type="match status" value="1"/>
</dbReference>
<dbReference type="InterPro" id="IPR036942">
    <property type="entry name" value="Beta-barrel_TonB_sf"/>
</dbReference>
<keyword evidence="7" id="KW-0406">Ion transport</keyword>
<evidence type="ECO:0000256" key="7">
    <source>
        <dbReference type="ARBA" id="ARBA00023065"/>
    </source>
</evidence>
<evidence type="ECO:0000256" key="10">
    <source>
        <dbReference type="ARBA" id="ARBA00023237"/>
    </source>
</evidence>
<dbReference type="InterPro" id="IPR039426">
    <property type="entry name" value="TonB-dep_rcpt-like"/>
</dbReference>
<dbReference type="Proteomes" id="UP001139344">
    <property type="component" value="Unassembled WGS sequence"/>
</dbReference>
<evidence type="ECO:0000256" key="11">
    <source>
        <dbReference type="PROSITE-ProRule" id="PRU01360"/>
    </source>
</evidence>
<dbReference type="InterPro" id="IPR008969">
    <property type="entry name" value="CarboxyPept-like_regulatory"/>
</dbReference>
<dbReference type="PROSITE" id="PS52016">
    <property type="entry name" value="TONB_DEPENDENT_REC_3"/>
    <property type="match status" value="1"/>
</dbReference>
<dbReference type="Pfam" id="PF13715">
    <property type="entry name" value="CarbopepD_reg_2"/>
    <property type="match status" value="1"/>
</dbReference>
<reference evidence="15" key="1">
    <citation type="submission" date="2021-12" db="EMBL/GenBank/DDBJ databases">
        <title>Description of Gramella crocea sp. nov., a new bacterium isolated from activated sludge.</title>
        <authorList>
            <person name="Zhang X."/>
        </authorList>
    </citation>
    <scope>NUCLEOTIDE SEQUENCE</scope>
    <source>
        <strain evidence="15">YB25</strain>
    </source>
</reference>
<evidence type="ECO:0000256" key="5">
    <source>
        <dbReference type="ARBA" id="ARBA00022692"/>
    </source>
</evidence>
<gene>
    <name evidence="15" type="ORF">LU635_12905</name>
</gene>
<accession>A0A9X2A8J6</accession>
<keyword evidence="8 12" id="KW-0798">TonB box</keyword>
<evidence type="ECO:0000256" key="8">
    <source>
        <dbReference type="ARBA" id="ARBA00023077"/>
    </source>
</evidence>
<dbReference type="InterPro" id="IPR023996">
    <property type="entry name" value="TonB-dep_OMP_SusC/RagA"/>
</dbReference>
<comment type="similarity">
    <text evidence="11 12">Belongs to the TonB-dependent receptor family.</text>
</comment>
<comment type="caution">
    <text evidence="15">The sequence shown here is derived from an EMBL/GenBank/DDBJ whole genome shotgun (WGS) entry which is preliminary data.</text>
</comment>
<dbReference type="EMBL" id="JAJSON010000025">
    <property type="protein sequence ID" value="MCG9972542.1"/>
    <property type="molecule type" value="Genomic_DNA"/>
</dbReference>
<dbReference type="GO" id="GO:0006826">
    <property type="term" value="P:iron ion transport"/>
    <property type="evidence" value="ECO:0007669"/>
    <property type="project" value="UniProtKB-KW"/>
</dbReference>
<keyword evidence="10 11" id="KW-0998">Cell outer membrane</keyword>
<dbReference type="SUPFAM" id="SSF56935">
    <property type="entry name" value="Porins"/>
    <property type="match status" value="1"/>
</dbReference>
<dbReference type="InterPro" id="IPR037066">
    <property type="entry name" value="Plug_dom_sf"/>
</dbReference>
<dbReference type="Gene3D" id="2.60.40.1120">
    <property type="entry name" value="Carboxypeptidase-like, regulatory domain"/>
    <property type="match status" value="1"/>
</dbReference>
<keyword evidence="15" id="KW-0675">Receptor</keyword>
<evidence type="ECO:0000256" key="9">
    <source>
        <dbReference type="ARBA" id="ARBA00023136"/>
    </source>
</evidence>
<proteinExistence type="inferred from homology"/>
<evidence type="ECO:0000256" key="4">
    <source>
        <dbReference type="ARBA" id="ARBA00022496"/>
    </source>
</evidence>
<dbReference type="RefSeq" id="WP_240099889.1">
    <property type="nucleotide sequence ID" value="NZ_JAJSON010000025.1"/>
</dbReference>
<protein>
    <submittedName>
        <fullName evidence="15">TonB-dependent receptor</fullName>
    </submittedName>
</protein>
<organism evidence="15 16">
    <name type="scientific">Christiangramia crocea</name>
    <dbReference type="NCBI Taxonomy" id="2904124"/>
    <lineage>
        <taxon>Bacteria</taxon>
        <taxon>Pseudomonadati</taxon>
        <taxon>Bacteroidota</taxon>
        <taxon>Flavobacteriia</taxon>
        <taxon>Flavobacteriales</taxon>
        <taxon>Flavobacteriaceae</taxon>
        <taxon>Christiangramia</taxon>
    </lineage>
</organism>
<dbReference type="PANTHER" id="PTHR32552">
    <property type="entry name" value="FERRICHROME IRON RECEPTOR-RELATED"/>
    <property type="match status" value="1"/>
</dbReference>
<feature type="domain" description="TonB-dependent receptor-like beta-barrel" evidence="13">
    <location>
        <begin position="395"/>
        <end position="769"/>
    </location>
</feature>
<sequence>MIFNKNILSLLLLFGFNLTVFAQEIIIGKVVDENNIPLMGVNVIVEGTNIGSITDFDGSFSIEVPSEEDILIFSMVGMETKEVEVLGQKTINVTLNYDVAGLDEIVLIGYGASQKRDLTGAISSVGSEELNVAPTANFDQALVGRIAGVNITSSEGTPGGPLNIVIRGGNSITGDNSPLYVVDGIPLENFDPATMNTNDIKTIDILKDASATAIYGSRGANGVVLITTKNGNSDGTTDISVSLDNGMQFIPNKLDVLSPYEYVKYQQLQAFALDNWASGSSTQQFLNRWGDPELYRTVNGTDWQEEVFQEALITQSNVSVSGGNSKTNFYLSGEYVDQEGTLINTGFEKINNRLKLNHNFNKKTSIATNLFYSNAKRIGPRLRASKQFQTFKNVLRFRPVEPIVDDGLEVGGYDPLSNDFNDTYNPVDNLTNTDRNNTQHLFGANFTLIHKFNKNFELNSSANYRIKKSEENTFFGSNTGRAERSDTGITAIIENFEDVVLSASNTLTYTKKTNNNSFTALIGTEASENSISANSLENNNIPTDEFGISNIGIATTPTIALSNSSTNRLLSFFSRVNYSFDKRYILTASFRSDGSSKFPKQNRWGYFPSFSAAWRMSNEKFLKKIKWISNLKIRGGYGVTGNNRINDFAAYNTFGVSPFNNYVFGNNEEYQPGATQNNLAVPNLKWETTKQSNFGLDFSLFKWRFTGTLDYYNKKTTDLLLNADMALSTGFNRVSQNVGTVSNEGFELTLNSTIISKDEFDWNTSFNISTNKNKILKLNDGQIDIKTDANYDYNDEYHYISKIGKPVGMMYGLQFDRLYQAEDFIYHPEKPQGSQYELKEGIPNNGRIGVGPGHPKYIDQNGDGTIDAKDRVIIGNPHPKHYGGFENHFKLKNFDVRFLFQWSYDFDVFNANRVAFGMPRVDKGYSGLADIADAWSPTNTDTNVATTYSNGHSALAPSGNKLDDRFIEDGSYLKLKTVSIGYSLPKDFLKRMELKDLRFSLSGQNLYTWTEYSGFDPDVSISGNPLIQNLDFSAYPQSTTITLGVSAKF</sequence>
<keyword evidence="6" id="KW-0408">Iron</keyword>
<evidence type="ECO:0000256" key="3">
    <source>
        <dbReference type="ARBA" id="ARBA00022452"/>
    </source>
</evidence>
<dbReference type="GO" id="GO:0009279">
    <property type="term" value="C:cell outer membrane"/>
    <property type="evidence" value="ECO:0007669"/>
    <property type="project" value="UniProtKB-SubCell"/>
</dbReference>
<evidence type="ECO:0000256" key="12">
    <source>
        <dbReference type="RuleBase" id="RU003357"/>
    </source>
</evidence>
<dbReference type="Pfam" id="PF00593">
    <property type="entry name" value="TonB_dep_Rec_b-barrel"/>
    <property type="match status" value="1"/>
</dbReference>
<evidence type="ECO:0000259" key="14">
    <source>
        <dbReference type="Pfam" id="PF07715"/>
    </source>
</evidence>
<dbReference type="AlphaFoldDB" id="A0A9X2A8J6"/>
<dbReference type="SUPFAM" id="SSF49464">
    <property type="entry name" value="Carboxypeptidase regulatory domain-like"/>
    <property type="match status" value="1"/>
</dbReference>
<evidence type="ECO:0000256" key="1">
    <source>
        <dbReference type="ARBA" id="ARBA00004571"/>
    </source>
</evidence>
<dbReference type="NCBIfam" id="TIGR04056">
    <property type="entry name" value="OMP_RagA_SusC"/>
    <property type="match status" value="1"/>
</dbReference>
<dbReference type="PANTHER" id="PTHR32552:SF81">
    <property type="entry name" value="TONB-DEPENDENT OUTER MEMBRANE RECEPTOR"/>
    <property type="match status" value="1"/>
</dbReference>
<evidence type="ECO:0000256" key="6">
    <source>
        <dbReference type="ARBA" id="ARBA00023004"/>
    </source>
</evidence>
<keyword evidence="5 11" id="KW-0812">Transmembrane</keyword>
<dbReference type="InterPro" id="IPR000531">
    <property type="entry name" value="Beta-barrel_TonB"/>
</dbReference>
<keyword evidence="9 11" id="KW-0472">Membrane</keyword>
<dbReference type="Gene3D" id="2.170.130.10">
    <property type="entry name" value="TonB-dependent receptor, plug domain"/>
    <property type="match status" value="1"/>
</dbReference>
<dbReference type="NCBIfam" id="TIGR04057">
    <property type="entry name" value="SusC_RagA_signa"/>
    <property type="match status" value="1"/>
</dbReference>
<evidence type="ECO:0000313" key="16">
    <source>
        <dbReference type="Proteomes" id="UP001139344"/>
    </source>
</evidence>